<evidence type="ECO:0000313" key="2">
    <source>
        <dbReference type="EMBL" id="KFD70797.1"/>
    </source>
</evidence>
<sequence>MPLDTNGLIRDKVLHGVVSENQFPNWVSNEEDWDEMSIESMKQFVSGRSAKSTCTDELD</sequence>
<dbReference type="EMBL" id="KL363186">
    <property type="protein sequence ID" value="KFD58018.1"/>
    <property type="molecule type" value="Genomic_DNA"/>
</dbReference>
<keyword evidence="3" id="KW-1185">Reference proteome</keyword>
<dbReference type="Proteomes" id="UP000030764">
    <property type="component" value="Unassembled WGS sequence"/>
</dbReference>
<proteinExistence type="predicted"/>
<dbReference type="EMBL" id="KL367485">
    <property type="protein sequence ID" value="KFD70797.1"/>
    <property type="molecule type" value="Genomic_DNA"/>
</dbReference>
<dbReference type="AlphaFoldDB" id="A0A085NMV1"/>
<evidence type="ECO:0000313" key="1">
    <source>
        <dbReference type="EMBL" id="KFD58018.1"/>
    </source>
</evidence>
<name>A0A085NMV1_9BILA</name>
<accession>A0A085NMV1</accession>
<dbReference type="Proteomes" id="UP000030758">
    <property type="component" value="Unassembled WGS sequence"/>
</dbReference>
<protein>
    <submittedName>
        <fullName evidence="2">Uncharacterized protein</fullName>
    </submittedName>
</protein>
<evidence type="ECO:0000313" key="3">
    <source>
        <dbReference type="Proteomes" id="UP000030764"/>
    </source>
</evidence>
<reference evidence="2 3" key="1">
    <citation type="journal article" date="2014" name="Nat. Genet.">
        <title>Genome and transcriptome of the porcine whipworm Trichuris suis.</title>
        <authorList>
            <person name="Jex A.R."/>
            <person name="Nejsum P."/>
            <person name="Schwarz E.M."/>
            <person name="Hu L."/>
            <person name="Young N.D."/>
            <person name="Hall R.S."/>
            <person name="Korhonen P.K."/>
            <person name="Liao S."/>
            <person name="Thamsborg S."/>
            <person name="Xia J."/>
            <person name="Xu P."/>
            <person name="Wang S."/>
            <person name="Scheerlinck J.P."/>
            <person name="Hofmann A."/>
            <person name="Sternberg P.W."/>
            <person name="Wang J."/>
            <person name="Gasser R.B."/>
        </authorList>
    </citation>
    <scope>NUCLEOTIDE SEQUENCE [LARGE SCALE GENOMIC DNA]</scope>
    <source>
        <strain evidence="2">DCEP-RM93F</strain>
        <strain evidence="1">DCEP-RM93M</strain>
    </source>
</reference>
<organism evidence="2">
    <name type="scientific">Trichuris suis</name>
    <name type="common">pig whipworm</name>
    <dbReference type="NCBI Taxonomy" id="68888"/>
    <lineage>
        <taxon>Eukaryota</taxon>
        <taxon>Metazoa</taxon>
        <taxon>Ecdysozoa</taxon>
        <taxon>Nematoda</taxon>
        <taxon>Enoplea</taxon>
        <taxon>Dorylaimia</taxon>
        <taxon>Trichinellida</taxon>
        <taxon>Trichuridae</taxon>
        <taxon>Trichuris</taxon>
    </lineage>
</organism>
<gene>
    <name evidence="1" type="ORF">M513_01251</name>
    <name evidence="2" type="ORF">M514_01251</name>
</gene>